<feature type="domain" description="Molybdopterin-guanine dinucleotide biosynthesis protein B (MobB)" evidence="1">
    <location>
        <begin position="3"/>
        <end position="110"/>
    </location>
</feature>
<reference evidence="3" key="3">
    <citation type="journal article" date="2011" name="PLoS ONE">
        <title>Genome sequence of a mesophilic hydrogenotrophic methanogen Methanocella paludicola, the first cultivated representative of the order Methanocellales.</title>
        <authorList>
            <person name="Sakai S."/>
            <person name="Takaki Y."/>
            <person name="Shimamura S."/>
            <person name="Sekine M."/>
            <person name="Tajima T."/>
            <person name="Kosugi H."/>
            <person name="Ichikawa N."/>
            <person name="Tasumi E."/>
            <person name="Hiraki A.T."/>
            <person name="Shimizu A."/>
            <person name="Kato Y."/>
            <person name="Nishiko R."/>
            <person name="Mori K."/>
            <person name="Fujita N."/>
            <person name="Imachi H."/>
            <person name="Takai K."/>
        </authorList>
    </citation>
    <scope>NUCLEOTIDE SEQUENCE [LARGE SCALE GENOMIC DNA]</scope>
    <source>
        <strain evidence="3">DSM 17711 / JCM 13418 / NBRC 101707 / SANAE</strain>
    </source>
</reference>
<gene>
    <name evidence="2" type="ordered locus">MCP_2421</name>
</gene>
<dbReference type="InterPro" id="IPR003448">
    <property type="entry name" value="Mopterin_biosynth_MoaE"/>
</dbReference>
<dbReference type="InterPro" id="IPR027417">
    <property type="entry name" value="P-loop_NTPase"/>
</dbReference>
<evidence type="ECO:0000259" key="1">
    <source>
        <dbReference type="Pfam" id="PF03205"/>
    </source>
</evidence>
<dbReference type="EMBL" id="AP011532">
    <property type="protein sequence ID" value="BAI62493.1"/>
    <property type="molecule type" value="Genomic_DNA"/>
</dbReference>
<evidence type="ECO:0000313" key="3">
    <source>
        <dbReference type="Proteomes" id="UP000001882"/>
    </source>
</evidence>
<dbReference type="STRING" id="304371.MCP_2421"/>
<dbReference type="Gene3D" id="3.90.1170.40">
    <property type="entry name" value="Molybdopterin biosynthesis MoaE subunit"/>
    <property type="match status" value="1"/>
</dbReference>
<dbReference type="Proteomes" id="UP000001882">
    <property type="component" value="Chromosome"/>
</dbReference>
<keyword evidence="3" id="KW-1185">Reference proteome</keyword>
<dbReference type="GO" id="GO:0006777">
    <property type="term" value="P:Mo-molybdopterin cofactor biosynthetic process"/>
    <property type="evidence" value="ECO:0007669"/>
    <property type="project" value="InterPro"/>
</dbReference>
<dbReference type="KEGG" id="mpd:MCP_2421"/>
<dbReference type="PATRIC" id="fig|304371.9.peg.2468"/>
<proteinExistence type="predicted"/>
<dbReference type="NCBIfam" id="NF011061">
    <property type="entry name" value="PRK14493.1"/>
    <property type="match status" value="1"/>
</dbReference>
<sequence>MKVISIVGYHKSGKTTLVERLVGELAKQGAVGTVKHTREEILPLSGDTERHLNAGASVTIGVTATRSVEIVRQVDVEKAVERLADQGMDFAVVEGFKQSALPKIAVGDVEAKNVVARVDINVPAKELVKIVMEQPEYVTLDSLIAKIKRSPGYREAGAIGTFTGVVREMADNERTEALEFESFDAVAQERIKAIEDDLKKREGILDVIIYHKTGRIEAGQDIVFIVILSGHRQELFPALKDAIERVKAEVPIWKKEKTVSGDYWVHDIH</sequence>
<reference evidence="2 3" key="1">
    <citation type="journal article" date="2007" name="Appl. Environ. Microbiol.">
        <title>Isolation of key methanogens for global methane emission from rice paddy fields: a novel isolate affiliated with the clone cluster rice cluster I.</title>
        <authorList>
            <person name="Sakai S."/>
            <person name="Imachi H."/>
            <person name="Sekiguchi Y."/>
            <person name="Ohashi A."/>
            <person name="Harada H."/>
            <person name="Kamagata Y."/>
        </authorList>
    </citation>
    <scope>NUCLEOTIDE SEQUENCE [LARGE SCALE GENOMIC DNA]</scope>
    <source>
        <strain evidence="3">DSM 17711 / JCM 13418 / NBRC 101707 / SANAE</strain>
    </source>
</reference>
<dbReference type="NCBIfam" id="TIGR00176">
    <property type="entry name" value="mobB"/>
    <property type="match status" value="1"/>
</dbReference>
<dbReference type="GO" id="GO:0005525">
    <property type="term" value="F:GTP binding"/>
    <property type="evidence" value="ECO:0007669"/>
    <property type="project" value="InterPro"/>
</dbReference>
<protein>
    <submittedName>
        <fullName evidence="2">Molybdopterin-guanine dinucleotide biosynthesis MobB/molybdopterin biosynthesis MoaE</fullName>
    </submittedName>
</protein>
<dbReference type="PANTHER" id="PTHR23404">
    <property type="entry name" value="MOLYBDOPTERIN SYNTHASE RELATED"/>
    <property type="match status" value="1"/>
</dbReference>
<dbReference type="InterPro" id="IPR004435">
    <property type="entry name" value="MobB_dom"/>
</dbReference>
<dbReference type="GeneID" id="8683043"/>
<dbReference type="CDD" id="cd00756">
    <property type="entry name" value="MoaE"/>
    <property type="match status" value="1"/>
</dbReference>
<dbReference type="InterPro" id="IPR036563">
    <property type="entry name" value="MoaE_sf"/>
</dbReference>
<dbReference type="FunCoup" id="D1Z1C1">
    <property type="interactions" value="1"/>
</dbReference>
<dbReference type="Pfam" id="PF02391">
    <property type="entry name" value="MoaE"/>
    <property type="match status" value="1"/>
</dbReference>
<dbReference type="AlphaFoldDB" id="D1Z1C1"/>
<dbReference type="OrthoDB" id="45235at2157"/>
<reference evidence="2 3" key="2">
    <citation type="journal article" date="2008" name="Int. J. Syst. Evol. Microbiol.">
        <title>Methanocella paludicola gen. nov., sp. nov., a methane-producing archaeon, the first isolate of the lineage 'Rice Cluster I', and proposal of the new archaeal order Methanocellales ord. nov.</title>
        <authorList>
            <person name="Sakai S."/>
            <person name="Imachi H."/>
            <person name="Hanada S."/>
            <person name="Ohashi A."/>
            <person name="Harada H."/>
            <person name="Kamagata Y."/>
        </authorList>
    </citation>
    <scope>NUCLEOTIDE SEQUENCE [LARGE SCALE GENOMIC DNA]</scope>
    <source>
        <strain evidence="3">DSM 17711 / JCM 13418 / NBRC 101707 / SANAE</strain>
    </source>
</reference>
<organism evidence="2 3">
    <name type="scientific">Methanocella paludicola (strain DSM 17711 / JCM 13418 / NBRC 101707 / SANAE)</name>
    <dbReference type="NCBI Taxonomy" id="304371"/>
    <lineage>
        <taxon>Archaea</taxon>
        <taxon>Methanobacteriati</taxon>
        <taxon>Methanobacteriota</taxon>
        <taxon>Stenosarchaea group</taxon>
        <taxon>Methanomicrobia</taxon>
        <taxon>Methanocellales</taxon>
        <taxon>Methanocellaceae</taxon>
        <taxon>Methanocella</taxon>
    </lineage>
</organism>
<name>D1Z1C1_METPS</name>
<dbReference type="Pfam" id="PF03205">
    <property type="entry name" value="MobB"/>
    <property type="match status" value="1"/>
</dbReference>
<dbReference type="RefSeq" id="WP_012901167.1">
    <property type="nucleotide sequence ID" value="NC_013665.1"/>
</dbReference>
<dbReference type="SUPFAM" id="SSF52540">
    <property type="entry name" value="P-loop containing nucleoside triphosphate hydrolases"/>
    <property type="match status" value="1"/>
</dbReference>
<accession>D1Z1C1</accession>
<dbReference type="eggNOG" id="arCOG00533">
    <property type="taxonomic scope" value="Archaea"/>
</dbReference>
<dbReference type="InParanoid" id="D1Z1C1"/>
<evidence type="ECO:0000313" key="2">
    <source>
        <dbReference type="EMBL" id="BAI62493.1"/>
    </source>
</evidence>
<dbReference type="SUPFAM" id="SSF54690">
    <property type="entry name" value="Molybdopterin synthase subunit MoaE"/>
    <property type="match status" value="1"/>
</dbReference>